<organism evidence="3 4">
    <name type="scientific">Mucilaginibacter pedocola</name>
    <dbReference type="NCBI Taxonomy" id="1792845"/>
    <lineage>
        <taxon>Bacteria</taxon>
        <taxon>Pseudomonadati</taxon>
        <taxon>Bacteroidota</taxon>
        <taxon>Sphingobacteriia</taxon>
        <taxon>Sphingobacteriales</taxon>
        <taxon>Sphingobacteriaceae</taxon>
        <taxon>Mucilaginibacter</taxon>
    </lineage>
</organism>
<dbReference type="InterPro" id="IPR035901">
    <property type="entry name" value="GIY-YIG_endonuc_sf"/>
</dbReference>
<sequence length="82" mass="9790">MEYCCYIIYSNKLDRYYVGHTDDVDERIVQHNSGISTYTAKANDWTLVHREVFLTREGARNRENQIKKKKSRKYIEWIISAG</sequence>
<accession>A0A1S9PGP8</accession>
<dbReference type="PANTHER" id="PTHR34477">
    <property type="entry name" value="UPF0213 PROTEIN YHBQ"/>
    <property type="match status" value="1"/>
</dbReference>
<evidence type="ECO:0000256" key="1">
    <source>
        <dbReference type="ARBA" id="ARBA00007435"/>
    </source>
</evidence>
<reference evidence="3 4" key="1">
    <citation type="submission" date="2016-07" db="EMBL/GenBank/DDBJ databases">
        <title>Genomic analysis of zinc-resistant bacterium Mucilaginibacter pedocola TBZ30.</title>
        <authorList>
            <person name="Huang J."/>
            <person name="Tang J."/>
        </authorList>
    </citation>
    <scope>NUCLEOTIDE SEQUENCE [LARGE SCALE GENOMIC DNA]</scope>
    <source>
        <strain evidence="3 4">TBZ30</strain>
    </source>
</reference>
<dbReference type="PANTHER" id="PTHR34477:SF1">
    <property type="entry name" value="UPF0213 PROTEIN YHBQ"/>
    <property type="match status" value="1"/>
</dbReference>
<dbReference type="CDD" id="cd10449">
    <property type="entry name" value="GIY-YIG_SLX1_like"/>
    <property type="match status" value="1"/>
</dbReference>
<dbReference type="SUPFAM" id="SSF82771">
    <property type="entry name" value="GIY-YIG endonuclease"/>
    <property type="match status" value="1"/>
</dbReference>
<evidence type="ECO:0000259" key="2">
    <source>
        <dbReference type="PROSITE" id="PS50164"/>
    </source>
</evidence>
<dbReference type="AlphaFoldDB" id="A0A1S9PGP8"/>
<evidence type="ECO:0000313" key="4">
    <source>
        <dbReference type="Proteomes" id="UP000189739"/>
    </source>
</evidence>
<dbReference type="Proteomes" id="UP000189739">
    <property type="component" value="Unassembled WGS sequence"/>
</dbReference>
<comment type="caution">
    <text evidence="3">The sequence shown here is derived from an EMBL/GenBank/DDBJ whole genome shotgun (WGS) entry which is preliminary data.</text>
</comment>
<dbReference type="InterPro" id="IPR050190">
    <property type="entry name" value="UPF0213_domain"/>
</dbReference>
<comment type="similarity">
    <text evidence="1">Belongs to the UPF0213 family.</text>
</comment>
<keyword evidence="4" id="KW-1185">Reference proteome</keyword>
<dbReference type="Gene3D" id="3.40.1440.10">
    <property type="entry name" value="GIY-YIG endonuclease"/>
    <property type="match status" value="1"/>
</dbReference>
<dbReference type="InterPro" id="IPR000305">
    <property type="entry name" value="GIY-YIG_endonuc"/>
</dbReference>
<dbReference type="RefSeq" id="WP_078348048.1">
    <property type="nucleotide sequence ID" value="NZ_MBTF01000010.1"/>
</dbReference>
<dbReference type="EMBL" id="MBTF01000010">
    <property type="protein sequence ID" value="OOQ60077.1"/>
    <property type="molecule type" value="Genomic_DNA"/>
</dbReference>
<proteinExistence type="inferred from homology"/>
<name>A0A1S9PGP8_9SPHI</name>
<dbReference type="Pfam" id="PF01541">
    <property type="entry name" value="GIY-YIG"/>
    <property type="match status" value="1"/>
</dbReference>
<protein>
    <recommendedName>
        <fullName evidence="2">GIY-YIG domain-containing protein</fullName>
    </recommendedName>
</protein>
<gene>
    <name evidence="3" type="ORF">BC343_27230</name>
</gene>
<feature type="domain" description="GIY-YIG" evidence="2">
    <location>
        <begin position="1"/>
        <end position="76"/>
    </location>
</feature>
<dbReference type="OrthoDB" id="677560at2"/>
<evidence type="ECO:0000313" key="3">
    <source>
        <dbReference type="EMBL" id="OOQ60077.1"/>
    </source>
</evidence>
<dbReference type="PROSITE" id="PS50164">
    <property type="entry name" value="GIY_YIG"/>
    <property type="match status" value="1"/>
</dbReference>